<feature type="transmembrane region" description="Helical" evidence="1">
    <location>
        <begin position="62"/>
        <end position="78"/>
    </location>
</feature>
<comment type="caution">
    <text evidence="2">The sequence shown here is derived from an EMBL/GenBank/DDBJ whole genome shotgun (WGS) entry which is preliminary data.</text>
</comment>
<feature type="transmembrane region" description="Helical" evidence="1">
    <location>
        <begin position="38"/>
        <end position="55"/>
    </location>
</feature>
<sequence length="139" mass="16488">MKRKYCLIANVILLAWFFLDMVGVYFKNNHLVTRSWRDDGIFFIIFLGAVILFLLKENVGKYILIIWQSLWLLTQFISHEWYTIVGGGEEKIRFFEGSIKFINSDLRYIPDVYHIVLHILILVALISTIIYSMKSKRYS</sequence>
<feature type="transmembrane region" description="Helical" evidence="1">
    <location>
        <begin position="112"/>
        <end position="133"/>
    </location>
</feature>
<evidence type="ECO:0000313" key="3">
    <source>
        <dbReference type="Proteomes" id="UP000013988"/>
    </source>
</evidence>
<protein>
    <submittedName>
        <fullName evidence="2">Uncharacterized protein</fullName>
    </submittedName>
</protein>
<organism evidence="2 3">
    <name type="scientific">Clostridium sartagoforme AAU1</name>
    <dbReference type="NCBI Taxonomy" id="1202534"/>
    <lineage>
        <taxon>Bacteria</taxon>
        <taxon>Bacillati</taxon>
        <taxon>Bacillota</taxon>
        <taxon>Clostridia</taxon>
        <taxon>Eubacteriales</taxon>
        <taxon>Clostridiaceae</taxon>
        <taxon>Clostridium</taxon>
    </lineage>
</organism>
<dbReference type="AlphaFoldDB" id="R9BTA0"/>
<keyword evidence="3" id="KW-1185">Reference proteome</keyword>
<accession>R9BTA0</accession>
<feature type="transmembrane region" description="Helical" evidence="1">
    <location>
        <begin position="7"/>
        <end position="26"/>
    </location>
</feature>
<evidence type="ECO:0000256" key="1">
    <source>
        <dbReference type="SAM" id="Phobius"/>
    </source>
</evidence>
<gene>
    <name evidence="2" type="ORF">A500_18002</name>
</gene>
<keyword evidence="1" id="KW-1133">Transmembrane helix</keyword>
<keyword evidence="1" id="KW-0472">Membrane</keyword>
<dbReference type="Proteomes" id="UP000013988">
    <property type="component" value="Unassembled WGS sequence"/>
</dbReference>
<dbReference type="EMBL" id="ASRV01000215">
    <property type="protein sequence ID" value="EOR20242.1"/>
    <property type="molecule type" value="Genomic_DNA"/>
</dbReference>
<proteinExistence type="predicted"/>
<keyword evidence="1" id="KW-0812">Transmembrane</keyword>
<reference evidence="2 3" key="1">
    <citation type="submission" date="2013-03" db="EMBL/GenBank/DDBJ databases">
        <title>Whole genome shotgun sequencing of Clostridium sartagoforme AAU1.</title>
        <authorList>
            <person name="Joshi C.G."/>
            <person name="Duggirala S.M."/>
            <person name="Nathani N.M."/>
            <person name="Bhatt V.D."/>
            <person name="Patel A.K."/>
            <person name="Pandya P.R."/>
            <person name="KaPatel J.A."/>
        </authorList>
    </citation>
    <scope>NUCLEOTIDE SEQUENCE [LARGE SCALE GENOMIC DNA]</scope>
    <source>
        <strain evidence="2 3">AAU1</strain>
    </source>
</reference>
<evidence type="ECO:0000313" key="2">
    <source>
        <dbReference type="EMBL" id="EOR20242.1"/>
    </source>
</evidence>
<name>R9BTA0_9CLOT</name>